<gene>
    <name evidence="1" type="ORF">DPMN_051581</name>
</gene>
<proteinExistence type="predicted"/>
<dbReference type="EMBL" id="JAIWYP010000012">
    <property type="protein sequence ID" value="KAH3725732.1"/>
    <property type="molecule type" value="Genomic_DNA"/>
</dbReference>
<evidence type="ECO:0000313" key="2">
    <source>
        <dbReference type="Proteomes" id="UP000828390"/>
    </source>
</evidence>
<reference evidence="1" key="1">
    <citation type="journal article" date="2019" name="bioRxiv">
        <title>The Genome of the Zebra Mussel, Dreissena polymorpha: A Resource for Invasive Species Research.</title>
        <authorList>
            <person name="McCartney M.A."/>
            <person name="Auch B."/>
            <person name="Kono T."/>
            <person name="Mallez S."/>
            <person name="Zhang Y."/>
            <person name="Obille A."/>
            <person name="Becker A."/>
            <person name="Abrahante J.E."/>
            <person name="Garbe J."/>
            <person name="Badalamenti J.P."/>
            <person name="Herman A."/>
            <person name="Mangelson H."/>
            <person name="Liachko I."/>
            <person name="Sullivan S."/>
            <person name="Sone E.D."/>
            <person name="Koren S."/>
            <person name="Silverstein K.A.T."/>
            <person name="Beckman K.B."/>
            <person name="Gohl D.M."/>
        </authorList>
    </citation>
    <scope>NUCLEOTIDE SEQUENCE</scope>
    <source>
        <strain evidence="1">Duluth1</strain>
        <tissue evidence="1">Whole animal</tissue>
    </source>
</reference>
<reference evidence="1" key="2">
    <citation type="submission" date="2020-11" db="EMBL/GenBank/DDBJ databases">
        <authorList>
            <person name="McCartney M.A."/>
            <person name="Auch B."/>
            <person name="Kono T."/>
            <person name="Mallez S."/>
            <person name="Becker A."/>
            <person name="Gohl D.M."/>
            <person name="Silverstein K.A.T."/>
            <person name="Koren S."/>
            <person name="Bechman K.B."/>
            <person name="Herman A."/>
            <person name="Abrahante J.E."/>
            <person name="Garbe J."/>
        </authorList>
    </citation>
    <scope>NUCLEOTIDE SEQUENCE</scope>
    <source>
        <strain evidence="1">Duluth1</strain>
        <tissue evidence="1">Whole animal</tissue>
    </source>
</reference>
<dbReference type="Proteomes" id="UP000828390">
    <property type="component" value="Unassembled WGS sequence"/>
</dbReference>
<protein>
    <submittedName>
        <fullName evidence="1">Uncharacterized protein</fullName>
    </submittedName>
</protein>
<sequence length="62" mass="6712">MSTQVTGVHNASTCISNLCQKHLCCKEIFAPDSKSKRIRHGHANTGTEAVSALDYNNPGVIR</sequence>
<comment type="caution">
    <text evidence="1">The sequence shown here is derived from an EMBL/GenBank/DDBJ whole genome shotgun (WGS) entry which is preliminary data.</text>
</comment>
<keyword evidence="2" id="KW-1185">Reference proteome</keyword>
<dbReference type="AlphaFoldDB" id="A0A9D4CIU5"/>
<name>A0A9D4CIU5_DREPO</name>
<accession>A0A9D4CIU5</accession>
<organism evidence="1 2">
    <name type="scientific">Dreissena polymorpha</name>
    <name type="common">Zebra mussel</name>
    <name type="synonym">Mytilus polymorpha</name>
    <dbReference type="NCBI Taxonomy" id="45954"/>
    <lineage>
        <taxon>Eukaryota</taxon>
        <taxon>Metazoa</taxon>
        <taxon>Spiralia</taxon>
        <taxon>Lophotrochozoa</taxon>
        <taxon>Mollusca</taxon>
        <taxon>Bivalvia</taxon>
        <taxon>Autobranchia</taxon>
        <taxon>Heteroconchia</taxon>
        <taxon>Euheterodonta</taxon>
        <taxon>Imparidentia</taxon>
        <taxon>Neoheterodontei</taxon>
        <taxon>Myida</taxon>
        <taxon>Dreissenoidea</taxon>
        <taxon>Dreissenidae</taxon>
        <taxon>Dreissena</taxon>
    </lineage>
</organism>
<evidence type="ECO:0000313" key="1">
    <source>
        <dbReference type="EMBL" id="KAH3725732.1"/>
    </source>
</evidence>